<dbReference type="InterPro" id="IPR046274">
    <property type="entry name" value="DUF6307"/>
</dbReference>
<reference evidence="2" key="1">
    <citation type="journal article" date="2019" name="Int. J. Syst. Evol. Microbiol.">
        <title>The Global Catalogue of Microorganisms (GCM) 10K type strain sequencing project: providing services to taxonomists for standard genome sequencing and annotation.</title>
        <authorList>
            <consortium name="The Broad Institute Genomics Platform"/>
            <consortium name="The Broad Institute Genome Sequencing Center for Infectious Disease"/>
            <person name="Wu L."/>
            <person name="Ma J."/>
        </authorList>
    </citation>
    <scope>NUCLEOTIDE SEQUENCE [LARGE SCALE GENOMIC DNA]</scope>
    <source>
        <strain evidence="2">JCM 17906</strain>
    </source>
</reference>
<keyword evidence="2" id="KW-1185">Reference proteome</keyword>
<gene>
    <name evidence="1" type="ORF">GCM10023175_31770</name>
</gene>
<protein>
    <submittedName>
        <fullName evidence="1">Uncharacterized protein</fullName>
    </submittedName>
</protein>
<evidence type="ECO:0000313" key="1">
    <source>
        <dbReference type="EMBL" id="GAA4547448.1"/>
    </source>
</evidence>
<dbReference type="RefSeq" id="WP_345418282.1">
    <property type="nucleotide sequence ID" value="NZ_BAABGT010000036.1"/>
</dbReference>
<dbReference type="Proteomes" id="UP001501598">
    <property type="component" value="Unassembled WGS sequence"/>
</dbReference>
<evidence type="ECO:0000313" key="2">
    <source>
        <dbReference type="Proteomes" id="UP001501598"/>
    </source>
</evidence>
<sequence length="55" mass="5969">MTTVETVHRAPTPHERRVDLVAAAIRDHSTLTGDAARALAEAVLAAIDHVPEKMR</sequence>
<dbReference type="Pfam" id="PF19826">
    <property type="entry name" value="DUF6307"/>
    <property type="match status" value="1"/>
</dbReference>
<accession>A0ABP8RUG3</accession>
<organism evidence="1 2">
    <name type="scientific">Pseudonocardia xishanensis</name>
    <dbReference type="NCBI Taxonomy" id="630995"/>
    <lineage>
        <taxon>Bacteria</taxon>
        <taxon>Bacillati</taxon>
        <taxon>Actinomycetota</taxon>
        <taxon>Actinomycetes</taxon>
        <taxon>Pseudonocardiales</taxon>
        <taxon>Pseudonocardiaceae</taxon>
        <taxon>Pseudonocardia</taxon>
    </lineage>
</organism>
<name>A0ABP8RUG3_9PSEU</name>
<comment type="caution">
    <text evidence="1">The sequence shown here is derived from an EMBL/GenBank/DDBJ whole genome shotgun (WGS) entry which is preliminary data.</text>
</comment>
<proteinExistence type="predicted"/>
<dbReference type="EMBL" id="BAABGT010000036">
    <property type="protein sequence ID" value="GAA4547448.1"/>
    <property type="molecule type" value="Genomic_DNA"/>
</dbReference>